<evidence type="ECO:0008006" key="3">
    <source>
        <dbReference type="Google" id="ProtNLM"/>
    </source>
</evidence>
<proteinExistence type="predicted"/>
<name>A0A409WHD0_PSICY</name>
<sequence>MSSSNLPPLTTNDHVFSASSSILIDAPIDKVWSILMDFPKYKDWNTFARSMVLVDDYTRLPFTDQTPELGKHIEILANMAPKDVPEDPSYWDKGNAYAVISTLEPEIYRVAWTAAMYPHFILNTVRTQALSIDEATGKTKYENREVFGGLLAYIVKFVAGAKLVKGFAGAAESLKKHAEKK</sequence>
<dbReference type="AlphaFoldDB" id="A0A409WHD0"/>
<reference evidence="1 2" key="1">
    <citation type="journal article" date="2018" name="Evol. Lett.">
        <title>Horizontal gene cluster transfer increased hallucinogenic mushroom diversity.</title>
        <authorList>
            <person name="Reynolds H.T."/>
            <person name="Vijayakumar V."/>
            <person name="Gluck-Thaler E."/>
            <person name="Korotkin H.B."/>
            <person name="Matheny P.B."/>
            <person name="Slot J.C."/>
        </authorList>
    </citation>
    <scope>NUCLEOTIDE SEQUENCE [LARGE SCALE GENOMIC DNA]</scope>
    <source>
        <strain evidence="1 2">2631</strain>
    </source>
</reference>
<dbReference type="OrthoDB" id="509124at2759"/>
<dbReference type="PANTHER" id="PTHR36166">
    <property type="entry name" value="CHROMOSOME 9, WHOLE GENOME SHOTGUN SEQUENCE"/>
    <property type="match status" value="1"/>
</dbReference>
<evidence type="ECO:0000313" key="2">
    <source>
        <dbReference type="Proteomes" id="UP000283269"/>
    </source>
</evidence>
<dbReference type="InterPro" id="IPR023393">
    <property type="entry name" value="START-like_dom_sf"/>
</dbReference>
<dbReference type="EMBL" id="NHYD01003432">
    <property type="protein sequence ID" value="PPQ77895.1"/>
    <property type="molecule type" value="Genomic_DNA"/>
</dbReference>
<dbReference type="InParanoid" id="A0A409WHD0"/>
<keyword evidence="2" id="KW-1185">Reference proteome</keyword>
<protein>
    <recommendedName>
        <fullName evidence="3">Coenzyme Q-binding protein COQ10 START domain-containing protein</fullName>
    </recommendedName>
</protein>
<dbReference type="SUPFAM" id="SSF55961">
    <property type="entry name" value="Bet v1-like"/>
    <property type="match status" value="1"/>
</dbReference>
<dbReference type="CDD" id="cd07822">
    <property type="entry name" value="SRPBCC_4"/>
    <property type="match status" value="1"/>
</dbReference>
<gene>
    <name evidence="1" type="ORF">CVT25_015382</name>
</gene>
<dbReference type="Gene3D" id="3.30.530.20">
    <property type="match status" value="1"/>
</dbReference>
<dbReference type="PANTHER" id="PTHR36166:SF1">
    <property type="entry name" value="SRPBCC DOMAIN-CONTAINING PROTEIN"/>
    <property type="match status" value="1"/>
</dbReference>
<organism evidence="1 2">
    <name type="scientific">Psilocybe cyanescens</name>
    <dbReference type="NCBI Taxonomy" id="93625"/>
    <lineage>
        <taxon>Eukaryota</taxon>
        <taxon>Fungi</taxon>
        <taxon>Dikarya</taxon>
        <taxon>Basidiomycota</taxon>
        <taxon>Agaricomycotina</taxon>
        <taxon>Agaricomycetes</taxon>
        <taxon>Agaricomycetidae</taxon>
        <taxon>Agaricales</taxon>
        <taxon>Agaricineae</taxon>
        <taxon>Strophariaceae</taxon>
        <taxon>Psilocybe</taxon>
    </lineage>
</organism>
<dbReference type="Proteomes" id="UP000283269">
    <property type="component" value="Unassembled WGS sequence"/>
</dbReference>
<accession>A0A409WHD0</accession>
<comment type="caution">
    <text evidence="1">The sequence shown here is derived from an EMBL/GenBank/DDBJ whole genome shotgun (WGS) entry which is preliminary data.</text>
</comment>
<evidence type="ECO:0000313" key="1">
    <source>
        <dbReference type="EMBL" id="PPQ77895.1"/>
    </source>
</evidence>